<dbReference type="EMBL" id="JACCEW010000004">
    <property type="protein sequence ID" value="NYT37810.1"/>
    <property type="molecule type" value="Genomic_DNA"/>
</dbReference>
<feature type="transmembrane region" description="Helical" evidence="1">
    <location>
        <begin position="191"/>
        <end position="213"/>
    </location>
</feature>
<reference evidence="2 3" key="1">
    <citation type="submission" date="2020-07" db="EMBL/GenBank/DDBJ databases">
        <title>Taxonomic revisions and descriptions of new bacterial species based on genomic comparisons in the high-G+C-content subgroup of the family Alcaligenaceae.</title>
        <authorList>
            <person name="Szabo A."/>
            <person name="Felfoldi T."/>
        </authorList>
    </citation>
    <scope>NUCLEOTIDE SEQUENCE [LARGE SCALE GENOMIC DNA]</scope>
    <source>
        <strain evidence="2 3">DSM 25264</strain>
    </source>
</reference>
<keyword evidence="1" id="KW-1133">Transmembrane helix</keyword>
<dbReference type="PANTHER" id="PTHR34219">
    <property type="entry name" value="IRON-REGULATED INNER MEMBRANE PROTEIN-RELATED"/>
    <property type="match status" value="1"/>
</dbReference>
<sequence>MQADVLRIYKAVHTWTGIIAGLALFIAFYAGALTVFKYDLAAWVSPPMHDTRPVAIQDAGRLIDQTLAAHPEASRDFRLTLRATDAEPAQLSWKSQDGTRQYHAVLDGEGALKISERAPTDVAELVDYLHRTAGFVPGNLDAGVLAIGVIAMMYGLALVSGIVILLPTLAKDLFALRLGKNLKVLWKDAHNAIGFFSLPFHVIIALTTVVFAFHEPIYDIQNHLIYDGKLRTLWTLPAPPIDVPDAAATGAAQTATRQGAAVPPAQAVPSAPSRSAIAPVAPPAQLLHTLRVLSPGFEPEYMHYRGLAGDRPTVRVHGVDPDYMMRYDAFAIMDPFTGSIINGAYLPGHTTGWTRWLAVFFALHFATFGGAVVQWLYFLLALAGAFLFYSGNLLWMESRRRRARESGLPEQKTSVRILSALTVGVCLGCVAGVSASLVTGKWLHGLVPNLNSWHIVVYYAVFFLSIVWAFLRGAARGAVELLWLCAAATIAIPLTSLAGWLQPATGLWANTSQASVGVDLTAAVGALCMIWMARAARRRQARGQRDSIWAGAA</sequence>
<feature type="transmembrane region" description="Helical" evidence="1">
    <location>
        <begin position="450"/>
        <end position="471"/>
    </location>
</feature>
<feature type="transmembrane region" description="Helical" evidence="1">
    <location>
        <begin position="12"/>
        <end position="36"/>
    </location>
</feature>
<dbReference type="Proteomes" id="UP000580517">
    <property type="component" value="Unassembled WGS sequence"/>
</dbReference>
<comment type="caution">
    <text evidence="2">The sequence shown here is derived from an EMBL/GenBank/DDBJ whole genome shotgun (WGS) entry which is preliminary data.</text>
</comment>
<dbReference type="OrthoDB" id="9776609at2"/>
<feature type="transmembrane region" description="Helical" evidence="1">
    <location>
        <begin position="144"/>
        <end position="170"/>
    </location>
</feature>
<proteinExistence type="predicted"/>
<keyword evidence="3" id="KW-1185">Reference proteome</keyword>
<keyword evidence="1" id="KW-0812">Transmembrane</keyword>
<feature type="transmembrane region" description="Helical" evidence="1">
    <location>
        <begin position="375"/>
        <end position="396"/>
    </location>
</feature>
<feature type="transmembrane region" description="Helical" evidence="1">
    <location>
        <begin position="478"/>
        <end position="501"/>
    </location>
</feature>
<feature type="transmembrane region" description="Helical" evidence="1">
    <location>
        <begin position="417"/>
        <end position="438"/>
    </location>
</feature>
<gene>
    <name evidence="2" type="ORF">H0A68_13070</name>
</gene>
<dbReference type="InterPro" id="IPR005625">
    <property type="entry name" value="PepSY-ass_TM"/>
</dbReference>
<name>A0A853FG85_9BURK</name>
<dbReference type="Pfam" id="PF03929">
    <property type="entry name" value="PepSY_TM"/>
    <property type="match status" value="1"/>
</dbReference>
<feature type="transmembrane region" description="Helical" evidence="1">
    <location>
        <begin position="513"/>
        <end position="533"/>
    </location>
</feature>
<protein>
    <submittedName>
        <fullName evidence="2">PepSY domain-containing protein</fullName>
    </submittedName>
</protein>
<organism evidence="2 3">
    <name type="scientific">Allopusillimonas soli</name>
    <dbReference type="NCBI Taxonomy" id="659016"/>
    <lineage>
        <taxon>Bacteria</taxon>
        <taxon>Pseudomonadati</taxon>
        <taxon>Pseudomonadota</taxon>
        <taxon>Betaproteobacteria</taxon>
        <taxon>Burkholderiales</taxon>
        <taxon>Alcaligenaceae</taxon>
        <taxon>Allopusillimonas</taxon>
    </lineage>
</organism>
<evidence type="ECO:0000313" key="3">
    <source>
        <dbReference type="Proteomes" id="UP000580517"/>
    </source>
</evidence>
<evidence type="ECO:0000256" key="1">
    <source>
        <dbReference type="SAM" id="Phobius"/>
    </source>
</evidence>
<evidence type="ECO:0000313" key="2">
    <source>
        <dbReference type="EMBL" id="NYT37810.1"/>
    </source>
</evidence>
<keyword evidence="1" id="KW-0472">Membrane</keyword>
<dbReference type="AlphaFoldDB" id="A0A853FG85"/>
<dbReference type="PANTHER" id="PTHR34219:SF9">
    <property type="entry name" value="IRON-REGULATED INNER MEMBRANE PROTEIN"/>
    <property type="match status" value="1"/>
</dbReference>
<accession>A0A853FG85</accession>